<keyword evidence="6" id="KW-1185">Reference proteome</keyword>
<dbReference type="SUPFAM" id="SSF49493">
    <property type="entry name" value="HSP40/DnaJ peptide-binding domain"/>
    <property type="match status" value="2"/>
</dbReference>
<evidence type="ECO:0000259" key="4">
    <source>
        <dbReference type="PROSITE" id="PS50076"/>
    </source>
</evidence>
<dbReference type="SMART" id="SM00271">
    <property type="entry name" value="DnaJ"/>
    <property type="match status" value="1"/>
</dbReference>
<dbReference type="VEuPathDB" id="VectorBase:HLOH_042680"/>
<dbReference type="InterPro" id="IPR018253">
    <property type="entry name" value="DnaJ_domain_CS"/>
</dbReference>
<feature type="chain" id="PRO_5039926967" description="J domain-containing protein" evidence="3">
    <location>
        <begin position="24"/>
        <end position="353"/>
    </location>
</feature>
<evidence type="ECO:0000313" key="5">
    <source>
        <dbReference type="EMBL" id="KAH9362801.1"/>
    </source>
</evidence>
<dbReference type="PROSITE" id="PS50076">
    <property type="entry name" value="DNAJ_2"/>
    <property type="match status" value="1"/>
</dbReference>
<organism evidence="5 6">
    <name type="scientific">Haemaphysalis longicornis</name>
    <name type="common">Bush tick</name>
    <dbReference type="NCBI Taxonomy" id="44386"/>
    <lineage>
        <taxon>Eukaryota</taxon>
        <taxon>Metazoa</taxon>
        <taxon>Ecdysozoa</taxon>
        <taxon>Arthropoda</taxon>
        <taxon>Chelicerata</taxon>
        <taxon>Arachnida</taxon>
        <taxon>Acari</taxon>
        <taxon>Parasitiformes</taxon>
        <taxon>Ixodida</taxon>
        <taxon>Ixodoidea</taxon>
        <taxon>Ixodidae</taxon>
        <taxon>Haemaphysalinae</taxon>
        <taxon>Haemaphysalis</taxon>
    </lineage>
</organism>
<dbReference type="Gene3D" id="2.60.260.20">
    <property type="entry name" value="Urease metallochaperone UreE, N-terminal domain"/>
    <property type="match status" value="2"/>
</dbReference>
<dbReference type="Pfam" id="PF01556">
    <property type="entry name" value="DnaJ_C"/>
    <property type="match status" value="1"/>
</dbReference>
<dbReference type="AlphaFoldDB" id="A0A9J6FK68"/>
<dbReference type="InterPro" id="IPR001623">
    <property type="entry name" value="DnaJ_domain"/>
</dbReference>
<gene>
    <name evidence="5" type="ORF">HPB48_015236</name>
</gene>
<dbReference type="InterPro" id="IPR051736">
    <property type="entry name" value="DnaJ-B11-like"/>
</dbReference>
<name>A0A9J6FK68_HAELO</name>
<dbReference type="SUPFAM" id="SSF46565">
    <property type="entry name" value="Chaperone J-domain"/>
    <property type="match status" value="1"/>
</dbReference>
<dbReference type="GO" id="GO:0005783">
    <property type="term" value="C:endoplasmic reticulum"/>
    <property type="evidence" value="ECO:0007669"/>
    <property type="project" value="TreeGrafter"/>
</dbReference>
<dbReference type="PROSITE" id="PS00636">
    <property type="entry name" value="DNAJ_1"/>
    <property type="match status" value="1"/>
</dbReference>
<protein>
    <recommendedName>
        <fullName evidence="4">J domain-containing protein</fullName>
    </recommendedName>
</protein>
<evidence type="ECO:0000256" key="1">
    <source>
        <dbReference type="ARBA" id="ARBA00022729"/>
    </source>
</evidence>
<dbReference type="CDD" id="cd10747">
    <property type="entry name" value="DnaJ_C"/>
    <property type="match status" value="1"/>
</dbReference>
<dbReference type="OMA" id="FAGRDFY"/>
<dbReference type="OrthoDB" id="550424at2759"/>
<dbReference type="FunFam" id="2.60.260.20:FF:000013">
    <property type="entry name" value="DnaJ subfamily B member 11"/>
    <property type="match status" value="1"/>
</dbReference>
<evidence type="ECO:0000313" key="6">
    <source>
        <dbReference type="Proteomes" id="UP000821853"/>
    </source>
</evidence>
<dbReference type="Pfam" id="PF00226">
    <property type="entry name" value="DnaJ"/>
    <property type="match status" value="1"/>
</dbReference>
<feature type="domain" description="J" evidence="4">
    <location>
        <begin position="26"/>
        <end position="91"/>
    </location>
</feature>
<dbReference type="PANTHER" id="PTHR44298:SF1">
    <property type="entry name" value="DNAJ HOMOLOG SUBFAMILY B MEMBER 11"/>
    <property type="match status" value="1"/>
</dbReference>
<dbReference type="InterPro" id="IPR002939">
    <property type="entry name" value="DnaJ_C"/>
</dbReference>
<dbReference type="PANTHER" id="PTHR44298">
    <property type="entry name" value="DNAJ HOMOLOG SUBFAMILY B MEMBER 11"/>
    <property type="match status" value="1"/>
</dbReference>
<dbReference type="InterPro" id="IPR036869">
    <property type="entry name" value="J_dom_sf"/>
</dbReference>
<dbReference type="Proteomes" id="UP000821853">
    <property type="component" value="Chromosome 1"/>
</dbReference>
<accession>A0A9J6FK68</accession>
<evidence type="ECO:0000256" key="2">
    <source>
        <dbReference type="ARBA" id="ARBA00023180"/>
    </source>
</evidence>
<dbReference type="Gene3D" id="1.10.287.110">
    <property type="entry name" value="DnaJ domain"/>
    <property type="match status" value="1"/>
</dbReference>
<dbReference type="EMBL" id="JABSTR010000001">
    <property type="protein sequence ID" value="KAH9362801.1"/>
    <property type="molecule type" value="Genomic_DNA"/>
</dbReference>
<comment type="caution">
    <text evidence="5">The sequence shown here is derived from an EMBL/GenBank/DDBJ whole genome shotgun (WGS) entry which is preliminary data.</text>
</comment>
<dbReference type="GO" id="GO:0051082">
    <property type="term" value="F:unfolded protein binding"/>
    <property type="evidence" value="ECO:0007669"/>
    <property type="project" value="InterPro"/>
</dbReference>
<dbReference type="PRINTS" id="PR00625">
    <property type="entry name" value="JDOMAIN"/>
</dbReference>
<dbReference type="GO" id="GO:0006457">
    <property type="term" value="P:protein folding"/>
    <property type="evidence" value="ECO:0007669"/>
    <property type="project" value="InterPro"/>
</dbReference>
<dbReference type="CDD" id="cd06257">
    <property type="entry name" value="DnaJ"/>
    <property type="match status" value="1"/>
</dbReference>
<feature type="signal peptide" evidence="3">
    <location>
        <begin position="1"/>
        <end position="23"/>
    </location>
</feature>
<proteinExistence type="predicted"/>
<dbReference type="GO" id="GO:0051787">
    <property type="term" value="F:misfolded protein binding"/>
    <property type="evidence" value="ECO:0007669"/>
    <property type="project" value="TreeGrafter"/>
</dbReference>
<keyword evidence="1 3" id="KW-0732">Signal</keyword>
<keyword evidence="2" id="KW-0325">Glycoprotein</keyword>
<evidence type="ECO:0000256" key="3">
    <source>
        <dbReference type="SAM" id="SignalP"/>
    </source>
</evidence>
<reference evidence="5 6" key="1">
    <citation type="journal article" date="2020" name="Cell">
        <title>Large-Scale Comparative Analyses of Tick Genomes Elucidate Their Genetic Diversity and Vector Capacities.</title>
        <authorList>
            <consortium name="Tick Genome and Microbiome Consortium (TIGMIC)"/>
            <person name="Jia N."/>
            <person name="Wang J."/>
            <person name="Shi W."/>
            <person name="Du L."/>
            <person name="Sun Y."/>
            <person name="Zhan W."/>
            <person name="Jiang J.F."/>
            <person name="Wang Q."/>
            <person name="Zhang B."/>
            <person name="Ji P."/>
            <person name="Bell-Sakyi L."/>
            <person name="Cui X.M."/>
            <person name="Yuan T.T."/>
            <person name="Jiang B.G."/>
            <person name="Yang W.F."/>
            <person name="Lam T.T."/>
            <person name="Chang Q.C."/>
            <person name="Ding S.J."/>
            <person name="Wang X.J."/>
            <person name="Zhu J.G."/>
            <person name="Ruan X.D."/>
            <person name="Zhao L."/>
            <person name="Wei J.T."/>
            <person name="Ye R.Z."/>
            <person name="Que T.C."/>
            <person name="Du C.H."/>
            <person name="Zhou Y.H."/>
            <person name="Cheng J.X."/>
            <person name="Dai P.F."/>
            <person name="Guo W.B."/>
            <person name="Han X.H."/>
            <person name="Huang E.J."/>
            <person name="Li L.F."/>
            <person name="Wei W."/>
            <person name="Gao Y.C."/>
            <person name="Liu J.Z."/>
            <person name="Shao H.Z."/>
            <person name="Wang X."/>
            <person name="Wang C.C."/>
            <person name="Yang T.C."/>
            <person name="Huo Q.B."/>
            <person name="Li W."/>
            <person name="Chen H.Y."/>
            <person name="Chen S.E."/>
            <person name="Zhou L.G."/>
            <person name="Ni X.B."/>
            <person name="Tian J.H."/>
            <person name="Sheng Y."/>
            <person name="Liu T."/>
            <person name="Pan Y.S."/>
            <person name="Xia L.Y."/>
            <person name="Li J."/>
            <person name="Zhao F."/>
            <person name="Cao W.C."/>
        </authorList>
    </citation>
    <scope>NUCLEOTIDE SEQUENCE [LARGE SCALE GENOMIC DNA]</scope>
    <source>
        <strain evidence="5">HaeL-2018</strain>
    </source>
</reference>
<dbReference type="InterPro" id="IPR008971">
    <property type="entry name" value="HSP40/DnaJ_pept-bd"/>
</dbReference>
<dbReference type="FunFam" id="1.10.287.110:FF:000040">
    <property type="entry name" value="dnaJ homolog subfamily B member 11"/>
    <property type="match status" value="1"/>
</dbReference>
<sequence length="353" mass="39801">MASPALGLLTSLVLLLLIAQSLAGRDFYNILGVPRSASVNQIKKAYRKLAKELHPDKNKEDPHAQEKFQDLGAAYEVLSDPEKRKTYDRSGEEGLKHDAFGGSDPFASFFGDFGFFGEGSRNEQREIPRGADVVMDLWVTLEELYSGNFVEVVRNKPVAKPAKGTRRCNCRQEMVTRQLGPGRFQMMQQTVCDECPNVKLVNEEKLLEVEVEAGMRDGQEQVFVAEDDVSSEDCVHPRLHHLVFYSRHHAFERRGDDLYTNVTISLTDALVGFETEITHLDGHKVPITREKITWPGARLRKKNEGMPNYENNNLKGTLYVTFDVDFPKGDLSAEDKEGAMQYSLVRKCQAEGV</sequence>